<accession>A0A7X2H9B8</accession>
<keyword evidence="2" id="KW-1185">Reference proteome</keyword>
<dbReference type="EMBL" id="WJXB01000010">
    <property type="protein sequence ID" value="MRN55815.1"/>
    <property type="molecule type" value="Genomic_DNA"/>
</dbReference>
<evidence type="ECO:0000313" key="1">
    <source>
        <dbReference type="EMBL" id="MRN55815.1"/>
    </source>
</evidence>
<sequence>MRQSQKAWVWRNIPTLATGSTVEAYATAKANEGQTEVHVLKGRSRSLLPRT</sequence>
<dbReference type="Proteomes" id="UP000463051">
    <property type="component" value="Unassembled WGS sequence"/>
</dbReference>
<evidence type="ECO:0000313" key="2">
    <source>
        <dbReference type="Proteomes" id="UP000463051"/>
    </source>
</evidence>
<comment type="caution">
    <text evidence="1">The sequence shown here is derived from an EMBL/GenBank/DDBJ whole genome shotgun (WGS) entry which is preliminary data.</text>
</comment>
<organism evidence="1 2">
    <name type="scientific">Paenibacillus monticola</name>
    <dbReference type="NCBI Taxonomy" id="2666075"/>
    <lineage>
        <taxon>Bacteria</taxon>
        <taxon>Bacillati</taxon>
        <taxon>Bacillota</taxon>
        <taxon>Bacilli</taxon>
        <taxon>Bacillales</taxon>
        <taxon>Paenibacillaceae</taxon>
        <taxon>Paenibacillus</taxon>
    </lineage>
</organism>
<dbReference type="AlphaFoldDB" id="A0A7X2H9B8"/>
<name>A0A7X2H9B8_9BACL</name>
<protein>
    <submittedName>
        <fullName evidence="1">Uncharacterized protein</fullName>
    </submittedName>
</protein>
<dbReference type="RefSeq" id="WP_154121303.1">
    <property type="nucleotide sequence ID" value="NZ_WJXB01000010.1"/>
</dbReference>
<gene>
    <name evidence="1" type="ORF">GJB61_22795</name>
</gene>
<reference evidence="1 2" key="1">
    <citation type="submission" date="2019-11" db="EMBL/GenBank/DDBJ databases">
        <title>Paenibacillus monticola sp. nov., a novel PGPR strain isolated from mountain sample in China.</title>
        <authorList>
            <person name="Zhao Q."/>
            <person name="Li H.-P."/>
            <person name="Zhang J.-L."/>
        </authorList>
    </citation>
    <scope>NUCLEOTIDE SEQUENCE [LARGE SCALE GENOMIC DNA]</scope>
    <source>
        <strain evidence="1 2">LC-T2</strain>
    </source>
</reference>
<proteinExistence type="predicted"/>